<organism evidence="1">
    <name type="scientific">Arundo donax</name>
    <name type="common">Giant reed</name>
    <name type="synonym">Donax arundinaceus</name>
    <dbReference type="NCBI Taxonomy" id="35708"/>
    <lineage>
        <taxon>Eukaryota</taxon>
        <taxon>Viridiplantae</taxon>
        <taxon>Streptophyta</taxon>
        <taxon>Embryophyta</taxon>
        <taxon>Tracheophyta</taxon>
        <taxon>Spermatophyta</taxon>
        <taxon>Magnoliopsida</taxon>
        <taxon>Liliopsida</taxon>
        <taxon>Poales</taxon>
        <taxon>Poaceae</taxon>
        <taxon>PACMAD clade</taxon>
        <taxon>Arundinoideae</taxon>
        <taxon>Arundineae</taxon>
        <taxon>Arundo</taxon>
    </lineage>
</organism>
<sequence>MITNSIPMGGWETMIWITTFFLSTSRPTIFLWHVLAIMCNLSHVARYLLSVVLSTPEN</sequence>
<evidence type="ECO:0000313" key="1">
    <source>
        <dbReference type="EMBL" id="JAD26182.1"/>
    </source>
</evidence>
<proteinExistence type="predicted"/>
<dbReference type="EMBL" id="GBRH01271713">
    <property type="protein sequence ID" value="JAD26182.1"/>
    <property type="molecule type" value="Transcribed_RNA"/>
</dbReference>
<reference evidence="1" key="2">
    <citation type="journal article" date="2015" name="Data Brief">
        <title>Shoot transcriptome of the giant reed, Arundo donax.</title>
        <authorList>
            <person name="Barrero R.A."/>
            <person name="Guerrero F.D."/>
            <person name="Moolhuijzen P."/>
            <person name="Goolsby J.A."/>
            <person name="Tidwell J."/>
            <person name="Bellgard S.E."/>
            <person name="Bellgard M.I."/>
        </authorList>
    </citation>
    <scope>NUCLEOTIDE SEQUENCE</scope>
    <source>
        <tissue evidence="1">Shoot tissue taken approximately 20 cm above the soil surface</tissue>
    </source>
</reference>
<dbReference type="AlphaFoldDB" id="A0A0A8YU92"/>
<reference evidence="1" key="1">
    <citation type="submission" date="2014-09" db="EMBL/GenBank/DDBJ databases">
        <authorList>
            <person name="Magalhaes I.L.F."/>
            <person name="Oliveira U."/>
            <person name="Santos F.R."/>
            <person name="Vidigal T.H.D.A."/>
            <person name="Brescovit A.D."/>
            <person name="Santos A.J."/>
        </authorList>
    </citation>
    <scope>NUCLEOTIDE SEQUENCE</scope>
    <source>
        <tissue evidence="1">Shoot tissue taken approximately 20 cm above the soil surface</tissue>
    </source>
</reference>
<accession>A0A0A8YU92</accession>
<name>A0A0A8YU92_ARUDO</name>
<protein>
    <submittedName>
        <fullName evidence="1">Uncharacterized protein</fullName>
    </submittedName>
</protein>